<dbReference type="AlphaFoldDB" id="A0A168JKK8"/>
<keyword evidence="4" id="KW-1185">Reference proteome</keyword>
<dbReference type="OrthoDB" id="446809at2759"/>
<dbReference type="Gene3D" id="3.30.360.10">
    <property type="entry name" value="Dihydrodipicolinate Reductase, domain 2"/>
    <property type="match status" value="1"/>
</dbReference>
<gene>
    <name evidence="3" type="ORF">LEL_00114</name>
</gene>
<comment type="caution">
    <text evidence="3">The sequence shown here is derived from an EMBL/GenBank/DDBJ whole genome shotgun (WGS) entry which is preliminary data.</text>
</comment>
<dbReference type="Pfam" id="PF22685">
    <property type="entry name" value="Gal80p_C-like"/>
    <property type="match status" value="1"/>
</dbReference>
<evidence type="ECO:0000259" key="2">
    <source>
        <dbReference type="Pfam" id="PF22685"/>
    </source>
</evidence>
<dbReference type="STRING" id="1081108.A0A168JKK8"/>
<dbReference type="PANTHER" id="PTHR43708:SF1">
    <property type="entry name" value="GALACTOSE_LACTOSE METABOLISM REGULATORY PROTEIN GAL80"/>
    <property type="match status" value="1"/>
</dbReference>
<dbReference type="InterPro" id="IPR036291">
    <property type="entry name" value="NAD(P)-bd_dom_sf"/>
</dbReference>
<dbReference type="Gene3D" id="3.40.50.720">
    <property type="entry name" value="NAD(P)-binding Rossmann-like Domain"/>
    <property type="match status" value="1"/>
</dbReference>
<dbReference type="InterPro" id="IPR051317">
    <property type="entry name" value="Gfo/Idh/MocA_oxidoreduct"/>
</dbReference>
<reference evidence="3 4" key="1">
    <citation type="journal article" date="2016" name="Genome Biol. Evol.">
        <title>Divergent and convergent evolution of fungal pathogenicity.</title>
        <authorList>
            <person name="Shang Y."/>
            <person name="Xiao G."/>
            <person name="Zheng P."/>
            <person name="Cen K."/>
            <person name="Zhan S."/>
            <person name="Wang C."/>
        </authorList>
    </citation>
    <scope>NUCLEOTIDE SEQUENCE [LARGE SCALE GENOMIC DNA]</scope>
    <source>
        <strain evidence="3 4">RCEF 1005</strain>
    </source>
</reference>
<evidence type="ECO:0000313" key="4">
    <source>
        <dbReference type="Proteomes" id="UP000076881"/>
    </source>
</evidence>
<dbReference type="Proteomes" id="UP000076881">
    <property type="component" value="Unassembled WGS sequence"/>
</dbReference>
<feature type="domain" description="Gfo/Idh/MocA-like oxidoreductase N-terminal" evidence="1">
    <location>
        <begin position="4"/>
        <end position="135"/>
    </location>
</feature>
<evidence type="ECO:0000259" key="1">
    <source>
        <dbReference type="Pfam" id="PF01408"/>
    </source>
</evidence>
<dbReference type="PANTHER" id="PTHR43708">
    <property type="entry name" value="CONSERVED EXPRESSED OXIDOREDUCTASE (EUROFUNG)"/>
    <property type="match status" value="1"/>
</dbReference>
<dbReference type="InterPro" id="IPR055080">
    <property type="entry name" value="Gal80p-like_C"/>
</dbReference>
<dbReference type="EMBL" id="AZHF01000001">
    <property type="protein sequence ID" value="OAA80569.1"/>
    <property type="molecule type" value="Genomic_DNA"/>
</dbReference>
<dbReference type="SUPFAM" id="SSF55347">
    <property type="entry name" value="Glyceraldehyde-3-phosphate dehydrogenase-like, C-terminal domain"/>
    <property type="match status" value="1"/>
</dbReference>
<sequence length="382" mass="41439">MAPIRTAIIGLSGNAITSWASNAHLPYLLSERGRSKYQIVALLNSTVESAQNAIKTFSLPSETKAYGNPDDLAQDPDVDLVVCATRVDAHYKSTLPSVRAGKRAFIEWPLAQDAKHAQELAEAAASHGTHTLVGHQGRFAPVMVKLKEVLESGRIGKVLSSDARAFGGTNSRESVSAGLAYFTDRAVGGNIFTIGFGHFFDGLQYVLGDLQDATAHFQLQRPETKLVDSSGKVVDTVTSNVPDLIIVNGTLNGAAGTQQGATVSLRFRRGEPFKGDPGFVWNINGEKGEIRLTAVNGPTFHAAADNKTVTLQVHDYETDQVDKIDWDWSGWQAELPLVARSIGTLYDKYANGQNDTTDGVPSFRTAVYRHQQLEALLSQWEE</sequence>
<dbReference type="GO" id="GO:0000166">
    <property type="term" value="F:nucleotide binding"/>
    <property type="evidence" value="ECO:0007669"/>
    <property type="project" value="InterPro"/>
</dbReference>
<evidence type="ECO:0000313" key="3">
    <source>
        <dbReference type="EMBL" id="OAA80569.1"/>
    </source>
</evidence>
<dbReference type="SUPFAM" id="SSF51735">
    <property type="entry name" value="NAD(P)-binding Rossmann-fold domains"/>
    <property type="match status" value="1"/>
</dbReference>
<accession>A0A168JKK8</accession>
<dbReference type="Pfam" id="PF01408">
    <property type="entry name" value="GFO_IDH_MocA"/>
    <property type="match status" value="1"/>
</dbReference>
<protein>
    <submittedName>
        <fullName evidence="3">NAD(P)-binding domain protein</fullName>
    </submittedName>
</protein>
<name>A0A168JKK8_CORDF</name>
<feature type="domain" description="Gal80p-like C-terminal" evidence="2">
    <location>
        <begin position="141"/>
        <end position="293"/>
    </location>
</feature>
<proteinExistence type="predicted"/>
<dbReference type="InterPro" id="IPR000683">
    <property type="entry name" value="Gfo/Idh/MocA-like_OxRdtase_N"/>
</dbReference>
<organism evidence="3 4">
    <name type="scientific">Akanthomyces lecanii RCEF 1005</name>
    <dbReference type="NCBI Taxonomy" id="1081108"/>
    <lineage>
        <taxon>Eukaryota</taxon>
        <taxon>Fungi</taxon>
        <taxon>Dikarya</taxon>
        <taxon>Ascomycota</taxon>
        <taxon>Pezizomycotina</taxon>
        <taxon>Sordariomycetes</taxon>
        <taxon>Hypocreomycetidae</taxon>
        <taxon>Hypocreales</taxon>
        <taxon>Cordycipitaceae</taxon>
        <taxon>Akanthomyces</taxon>
        <taxon>Cordyceps confragosa</taxon>
    </lineage>
</organism>